<proteinExistence type="predicted"/>
<organism evidence="1 2">
    <name type="scientific">Streptomyces pluripotens</name>
    <dbReference type="NCBI Taxonomy" id="1355015"/>
    <lineage>
        <taxon>Bacteria</taxon>
        <taxon>Bacillati</taxon>
        <taxon>Actinomycetota</taxon>
        <taxon>Actinomycetes</taxon>
        <taxon>Kitasatosporales</taxon>
        <taxon>Streptomycetaceae</taxon>
        <taxon>Streptomyces</taxon>
    </lineage>
</organism>
<keyword evidence="2" id="KW-1185">Reference proteome</keyword>
<dbReference type="KEGG" id="splu:LK06_022925"/>
<dbReference type="AlphaFoldDB" id="A0A221P340"/>
<dbReference type="EMBL" id="CP022433">
    <property type="protein sequence ID" value="ASN26582.1"/>
    <property type="molecule type" value="Genomic_DNA"/>
</dbReference>
<protein>
    <submittedName>
        <fullName evidence="1">Uncharacterized protein</fullName>
    </submittedName>
</protein>
<evidence type="ECO:0000313" key="2">
    <source>
        <dbReference type="Proteomes" id="UP000031501"/>
    </source>
</evidence>
<reference evidence="1 2" key="1">
    <citation type="submission" date="2017-07" db="EMBL/GenBank/DDBJ databases">
        <title>Genome sequence of Streptomyces pluripotens MUSC 137T.</title>
        <authorList>
            <person name="Ser H.-L."/>
            <person name="Lee L.-H."/>
        </authorList>
    </citation>
    <scope>NUCLEOTIDE SEQUENCE [LARGE SCALE GENOMIC DNA]</scope>
    <source>
        <strain evidence="1 2">MUSC 137</strain>
    </source>
</reference>
<dbReference type="Proteomes" id="UP000031501">
    <property type="component" value="Chromosome"/>
</dbReference>
<name>A0A221P340_9ACTN</name>
<sequence>MQKKRLFAVGKRLPVVLIGCPESDQSLGVDAIKDSFFLEGGIKFRVSLEKIVSDEEYFTIRLCGTQSLDCLLEDLRLGVHKGALVAVVAHPEQSVL</sequence>
<evidence type="ECO:0000313" key="1">
    <source>
        <dbReference type="EMBL" id="ASN26582.1"/>
    </source>
</evidence>
<gene>
    <name evidence="1" type="ORF">LK07_24090</name>
</gene>
<accession>A0A221P340</accession>